<keyword evidence="1" id="KW-1133">Transmembrane helix</keyword>
<evidence type="ECO:0000256" key="1">
    <source>
        <dbReference type="SAM" id="Phobius"/>
    </source>
</evidence>
<name>A0A8R1E887_CAEJA</name>
<proteinExistence type="predicted"/>
<feature type="transmembrane region" description="Helical" evidence="1">
    <location>
        <begin position="800"/>
        <end position="829"/>
    </location>
</feature>
<keyword evidence="1" id="KW-0812">Transmembrane</keyword>
<keyword evidence="4" id="KW-1185">Reference proteome</keyword>
<organism evidence="3 4">
    <name type="scientific">Caenorhabditis japonica</name>
    <dbReference type="NCBI Taxonomy" id="281687"/>
    <lineage>
        <taxon>Eukaryota</taxon>
        <taxon>Metazoa</taxon>
        <taxon>Ecdysozoa</taxon>
        <taxon>Nematoda</taxon>
        <taxon>Chromadorea</taxon>
        <taxon>Rhabditida</taxon>
        <taxon>Rhabditina</taxon>
        <taxon>Rhabditomorpha</taxon>
        <taxon>Rhabditoidea</taxon>
        <taxon>Rhabditidae</taxon>
        <taxon>Peloderinae</taxon>
        <taxon>Caenorhabditis</taxon>
    </lineage>
</organism>
<accession>A0A8R1E887</accession>
<keyword evidence="1" id="KW-0472">Membrane</keyword>
<dbReference type="Proteomes" id="UP000005237">
    <property type="component" value="Unassembled WGS sequence"/>
</dbReference>
<protein>
    <submittedName>
        <fullName evidence="3">WSN domain-containing protein</fullName>
    </submittedName>
</protein>
<dbReference type="Pfam" id="PF02206">
    <property type="entry name" value="WSN"/>
    <property type="match status" value="1"/>
</dbReference>
<feature type="domain" description="Domain of unknown function WSN" evidence="2">
    <location>
        <begin position="91"/>
        <end position="150"/>
    </location>
</feature>
<evidence type="ECO:0000259" key="2">
    <source>
        <dbReference type="Pfam" id="PF02206"/>
    </source>
</evidence>
<evidence type="ECO:0000313" key="3">
    <source>
        <dbReference type="EnsemblMetazoa" id="CJA23165.1"/>
    </source>
</evidence>
<dbReference type="InterPro" id="IPR003125">
    <property type="entry name" value="WSN"/>
</dbReference>
<sequence length="849" mass="97207">MGRSDELQLTYSTLNNKVHMDRSYTGKCRRKRNNNEELKNPVGAILGCNLQKNKSFTPAFSLVLFAIIVLLQSFNSVKANDEVQSFRDVEKMTASLAQLMNAIDLQNEVYRDSTIMKKVISEALDIENVGLFDVINKENIGNVKKALEVLDSLGTQKINASMGIAMALNELIFETGFTFPDNPMSELVDKLNAVDFPLDKYQELLNTAESNTNNIKISLTNDTFVQESRKSSENTLSAIRQLAKHVATTINDENHKYLATYSDGYARLFSYNIEYYKKLTDGTYLNMTTRILDNYVKTTTLIKSMLELNSKRDITKDFHEVYELVNTTAKISEKNYLIGFLQKSNDLFLLSNELEDDRLKSLLNNGKSLAVLKNLLSPVLKFWFQFANAENVWPKDARSLLSNLIWQNLIRIRKLDELNKHALSSIANVNTTLHKLIPIPYVAYSTLEGVPLFLKEYKIFAEALTNFQSLLKEFVNEIGIVEARLKSEDDTKFLDKAKQFYNSDDKVLPFVIRLKSHMSTFSQHKESFQTKITHAWNTLTEENFRLILDIVEAPRKLKLDIHNIVKLHDFVHTLSPLSEIENVVINNLTEVLLAVKRKLNESSKLGDKFKKEIEETKGFRRLTDFTWAREASIQLACSQRALNFYQREDLPQIVYKFSENGKIIRDRVDAMSEKPEILSGWSNISVFKQMVPNFLKEVEKLSFIYPMKEKSLKSFGDVLSSLDTVTPPQIDYSMWQFVLSFLASTHIGQVDDFVYVKKSLDDVADLQYALLRRKNLLSGLLAQADKSFKELFKEEQSTDWMSWALVGIGFFVIVVLIVLVVVIFWMWFISRKGAAKAKKSKGAGSSDSR</sequence>
<reference evidence="3" key="2">
    <citation type="submission" date="2022-06" db="UniProtKB">
        <authorList>
            <consortium name="EnsemblMetazoa"/>
        </authorList>
    </citation>
    <scope>IDENTIFICATION</scope>
    <source>
        <strain evidence="3">DF5081</strain>
    </source>
</reference>
<evidence type="ECO:0000313" key="4">
    <source>
        <dbReference type="Proteomes" id="UP000005237"/>
    </source>
</evidence>
<dbReference type="EnsemblMetazoa" id="CJA23165.1">
    <property type="protein sequence ID" value="CJA23165.1"/>
    <property type="gene ID" value="WBGene00178737"/>
</dbReference>
<reference evidence="4" key="1">
    <citation type="submission" date="2010-08" db="EMBL/GenBank/DDBJ databases">
        <authorList>
            <consortium name="Caenorhabditis japonica Sequencing Consortium"/>
            <person name="Wilson R.K."/>
        </authorList>
    </citation>
    <scope>NUCLEOTIDE SEQUENCE [LARGE SCALE GENOMIC DNA]</scope>
    <source>
        <strain evidence="4">DF5081</strain>
    </source>
</reference>
<dbReference type="AlphaFoldDB" id="A0A8R1E887"/>